<proteinExistence type="predicted"/>
<organism evidence="2 3">
    <name type="scientific">Eumeta variegata</name>
    <name type="common">Bagworm moth</name>
    <name type="synonym">Eumeta japonica</name>
    <dbReference type="NCBI Taxonomy" id="151549"/>
    <lineage>
        <taxon>Eukaryota</taxon>
        <taxon>Metazoa</taxon>
        <taxon>Ecdysozoa</taxon>
        <taxon>Arthropoda</taxon>
        <taxon>Hexapoda</taxon>
        <taxon>Insecta</taxon>
        <taxon>Pterygota</taxon>
        <taxon>Neoptera</taxon>
        <taxon>Endopterygota</taxon>
        <taxon>Lepidoptera</taxon>
        <taxon>Glossata</taxon>
        <taxon>Ditrysia</taxon>
        <taxon>Tineoidea</taxon>
        <taxon>Psychidae</taxon>
        <taxon>Oiketicinae</taxon>
        <taxon>Eumeta</taxon>
    </lineage>
</organism>
<protein>
    <submittedName>
        <fullName evidence="2">Uncharacterized protein</fullName>
    </submittedName>
</protein>
<keyword evidence="3" id="KW-1185">Reference proteome</keyword>
<feature type="compositionally biased region" description="Basic and acidic residues" evidence="1">
    <location>
        <begin position="82"/>
        <end position="98"/>
    </location>
</feature>
<sequence>MASARIRLNDSEILEEIERDLDLPMHRNFSGIEDTAGWLSDVDEEINFEPIRSLRPRRGAAVDEDVMSDESDGEWSESDYEPLQRRDPAKNSDSEDQPRKRRHVNPIPHKVERRVGSGFKHGSPNQIKISYRVEGCGVTLLSHGSPVLQDRLFTVSCRVSARDFPKREFPGNLALLETGKMASRNRTSK</sequence>
<feature type="compositionally biased region" description="Acidic residues" evidence="1">
    <location>
        <begin position="62"/>
        <end position="80"/>
    </location>
</feature>
<evidence type="ECO:0000256" key="1">
    <source>
        <dbReference type="SAM" id="MobiDB-lite"/>
    </source>
</evidence>
<comment type="caution">
    <text evidence="2">The sequence shown here is derived from an EMBL/GenBank/DDBJ whole genome shotgun (WGS) entry which is preliminary data.</text>
</comment>
<evidence type="ECO:0000313" key="3">
    <source>
        <dbReference type="Proteomes" id="UP000299102"/>
    </source>
</evidence>
<dbReference type="EMBL" id="BGZK01001069">
    <property type="protein sequence ID" value="GBP70321.1"/>
    <property type="molecule type" value="Genomic_DNA"/>
</dbReference>
<evidence type="ECO:0000313" key="2">
    <source>
        <dbReference type="EMBL" id="GBP70321.1"/>
    </source>
</evidence>
<dbReference type="Proteomes" id="UP000299102">
    <property type="component" value="Unassembled WGS sequence"/>
</dbReference>
<gene>
    <name evidence="2" type="ORF">EVAR_52340_1</name>
</gene>
<dbReference type="AlphaFoldDB" id="A0A4C1Y266"/>
<name>A0A4C1Y266_EUMVA</name>
<accession>A0A4C1Y266</accession>
<reference evidence="2 3" key="1">
    <citation type="journal article" date="2019" name="Commun. Biol.">
        <title>The bagworm genome reveals a unique fibroin gene that provides high tensile strength.</title>
        <authorList>
            <person name="Kono N."/>
            <person name="Nakamura H."/>
            <person name="Ohtoshi R."/>
            <person name="Tomita M."/>
            <person name="Numata K."/>
            <person name="Arakawa K."/>
        </authorList>
    </citation>
    <scope>NUCLEOTIDE SEQUENCE [LARGE SCALE GENOMIC DNA]</scope>
</reference>
<feature type="region of interest" description="Disordered" evidence="1">
    <location>
        <begin position="53"/>
        <end position="124"/>
    </location>
</feature>